<evidence type="ECO:0000256" key="1">
    <source>
        <dbReference type="SAM" id="MobiDB-lite"/>
    </source>
</evidence>
<comment type="caution">
    <text evidence="2">The sequence shown here is derived from an EMBL/GenBank/DDBJ whole genome shotgun (WGS) entry which is preliminary data.</text>
</comment>
<evidence type="ECO:0000313" key="2">
    <source>
        <dbReference type="EMBL" id="CAJ0943678.1"/>
    </source>
</evidence>
<evidence type="ECO:0008006" key="4">
    <source>
        <dbReference type="Google" id="ProtNLM"/>
    </source>
</evidence>
<dbReference type="Proteomes" id="UP001176940">
    <property type="component" value="Unassembled WGS sequence"/>
</dbReference>
<keyword evidence="3" id="KW-1185">Reference proteome</keyword>
<dbReference type="PANTHER" id="PTHR32289:SF3">
    <property type="entry name" value="PROTEIN FAM167A"/>
    <property type="match status" value="1"/>
</dbReference>
<dbReference type="InterPro" id="IPR051771">
    <property type="entry name" value="FAM167_domain"/>
</dbReference>
<evidence type="ECO:0000313" key="3">
    <source>
        <dbReference type="Proteomes" id="UP001176940"/>
    </source>
</evidence>
<name>A0ABN9LJS3_9NEOB</name>
<gene>
    <name evidence="2" type="ORF">RIMI_LOCUS10082480</name>
</gene>
<sequence>MSLPKIQIEEPEDEAEGNSDAPTDDHLRILKALTEKLRLETRRPSYLEWRARLEDQPWKSPNPPLEQEVEEQKQTEGEISSTLEMEQVQKTMSVPKESNMLASGKIHGFDSIDEALVWLRKELGNLLPSPPGLTINSHNSQFTGKITAGEFTAECLYRELQENLQQNVCLYGELQENLQKNVYLYGELQENLQQNDCLYGEMQENLQQNVCLYEELQ</sequence>
<proteinExistence type="predicted"/>
<accession>A0ABN9LJS3</accession>
<feature type="region of interest" description="Disordered" evidence="1">
    <location>
        <begin position="53"/>
        <end position="79"/>
    </location>
</feature>
<dbReference type="EMBL" id="CAUEEQ010021506">
    <property type="protein sequence ID" value="CAJ0943678.1"/>
    <property type="molecule type" value="Genomic_DNA"/>
</dbReference>
<feature type="region of interest" description="Disordered" evidence="1">
    <location>
        <begin position="1"/>
        <end position="26"/>
    </location>
</feature>
<organism evidence="2 3">
    <name type="scientific">Ranitomeya imitator</name>
    <name type="common">mimic poison frog</name>
    <dbReference type="NCBI Taxonomy" id="111125"/>
    <lineage>
        <taxon>Eukaryota</taxon>
        <taxon>Metazoa</taxon>
        <taxon>Chordata</taxon>
        <taxon>Craniata</taxon>
        <taxon>Vertebrata</taxon>
        <taxon>Euteleostomi</taxon>
        <taxon>Amphibia</taxon>
        <taxon>Batrachia</taxon>
        <taxon>Anura</taxon>
        <taxon>Neobatrachia</taxon>
        <taxon>Hyloidea</taxon>
        <taxon>Dendrobatidae</taxon>
        <taxon>Dendrobatinae</taxon>
        <taxon>Ranitomeya</taxon>
    </lineage>
</organism>
<reference evidence="2" key="1">
    <citation type="submission" date="2023-07" db="EMBL/GenBank/DDBJ databases">
        <authorList>
            <person name="Stuckert A."/>
        </authorList>
    </citation>
    <scope>NUCLEOTIDE SEQUENCE</scope>
</reference>
<protein>
    <recommendedName>
        <fullName evidence="4">Protein FAM167A</fullName>
    </recommendedName>
</protein>
<dbReference type="PANTHER" id="PTHR32289">
    <property type="entry name" value="PROTEIN FAM167A"/>
    <property type="match status" value="1"/>
</dbReference>